<feature type="signal peptide" evidence="1">
    <location>
        <begin position="1"/>
        <end position="15"/>
    </location>
</feature>
<organism evidence="2 3">
    <name type="scientific">Hansschlegelia plantiphila</name>
    <dbReference type="NCBI Taxonomy" id="374655"/>
    <lineage>
        <taxon>Bacteria</taxon>
        <taxon>Pseudomonadati</taxon>
        <taxon>Pseudomonadota</taxon>
        <taxon>Alphaproteobacteria</taxon>
        <taxon>Hyphomicrobiales</taxon>
        <taxon>Methylopilaceae</taxon>
        <taxon>Hansschlegelia</taxon>
    </lineage>
</organism>
<dbReference type="AlphaFoldDB" id="A0A9W6IX94"/>
<reference evidence="2" key="1">
    <citation type="journal article" date="2014" name="Int. J. Syst. Evol. Microbiol.">
        <title>Complete genome sequence of Corynebacterium casei LMG S-19264T (=DSM 44701T), isolated from a smear-ripened cheese.</title>
        <authorList>
            <consortium name="US DOE Joint Genome Institute (JGI-PGF)"/>
            <person name="Walter F."/>
            <person name="Albersmeier A."/>
            <person name="Kalinowski J."/>
            <person name="Ruckert C."/>
        </authorList>
    </citation>
    <scope>NUCLEOTIDE SEQUENCE</scope>
    <source>
        <strain evidence="2">VKM B-2347</strain>
    </source>
</reference>
<feature type="chain" id="PRO_5040777647" evidence="1">
    <location>
        <begin position="16"/>
        <end position="228"/>
    </location>
</feature>
<reference evidence="2" key="2">
    <citation type="submission" date="2023-01" db="EMBL/GenBank/DDBJ databases">
        <authorList>
            <person name="Sun Q."/>
            <person name="Evtushenko L."/>
        </authorList>
    </citation>
    <scope>NUCLEOTIDE SEQUENCE</scope>
    <source>
        <strain evidence="2">VKM B-2347</strain>
    </source>
</reference>
<evidence type="ECO:0000313" key="2">
    <source>
        <dbReference type="EMBL" id="GLK66397.1"/>
    </source>
</evidence>
<gene>
    <name evidence="2" type="ORF">GCM10008179_00350</name>
</gene>
<keyword evidence="1" id="KW-0732">Signal</keyword>
<proteinExistence type="predicted"/>
<evidence type="ECO:0000256" key="1">
    <source>
        <dbReference type="SAM" id="SignalP"/>
    </source>
</evidence>
<sequence length="228" mass="23952">MIEALALSASAAALAAAVALFRRSARAERAARRDVLADCAALLDGGALTVDQAGYGVLRGRFAGREVALRPFAEQLAFRRLPQLWLVTTVRTPIETAASIDVLRRPTGTEFYSPGEGLPERVAPPASWPQDARVRGSAGCAALLARLEAPLAATLADPRIKDVFVAPGGVRVVSQLRQGERGSYLIFRDSVFAGARATPDEAARALGLALELSTAAGAIPERRDAIAA</sequence>
<accession>A0A9W6IX94</accession>
<comment type="caution">
    <text evidence="2">The sequence shown here is derived from an EMBL/GenBank/DDBJ whole genome shotgun (WGS) entry which is preliminary data.</text>
</comment>
<dbReference type="EMBL" id="BSFI01000001">
    <property type="protein sequence ID" value="GLK66397.1"/>
    <property type="molecule type" value="Genomic_DNA"/>
</dbReference>
<keyword evidence="3" id="KW-1185">Reference proteome</keyword>
<name>A0A9W6IX94_9HYPH</name>
<dbReference type="Proteomes" id="UP001143372">
    <property type="component" value="Unassembled WGS sequence"/>
</dbReference>
<dbReference type="RefSeq" id="WP_271166666.1">
    <property type="nucleotide sequence ID" value="NZ_BSFI01000001.1"/>
</dbReference>
<evidence type="ECO:0000313" key="3">
    <source>
        <dbReference type="Proteomes" id="UP001143372"/>
    </source>
</evidence>
<protein>
    <submittedName>
        <fullName evidence="2">Uncharacterized protein</fullName>
    </submittedName>
</protein>